<accession>A0ABU8M7B6</accession>
<organism evidence="3 4">
    <name type="scientific">Actinomycetospora flava</name>
    <dbReference type="NCBI Taxonomy" id="3129232"/>
    <lineage>
        <taxon>Bacteria</taxon>
        <taxon>Bacillati</taxon>
        <taxon>Actinomycetota</taxon>
        <taxon>Actinomycetes</taxon>
        <taxon>Pseudonocardiales</taxon>
        <taxon>Pseudonocardiaceae</taxon>
        <taxon>Actinomycetospora</taxon>
    </lineage>
</organism>
<evidence type="ECO:0000256" key="2">
    <source>
        <dbReference type="SAM" id="MobiDB-lite"/>
    </source>
</evidence>
<feature type="region of interest" description="Disordered" evidence="2">
    <location>
        <begin position="1"/>
        <end position="29"/>
    </location>
</feature>
<dbReference type="RefSeq" id="WP_337704583.1">
    <property type="nucleotide sequence ID" value="NZ_JBBEGM010000007.1"/>
</dbReference>
<keyword evidence="4" id="KW-1185">Reference proteome</keyword>
<feature type="coiled-coil region" evidence="1">
    <location>
        <begin position="283"/>
        <end position="317"/>
    </location>
</feature>
<evidence type="ECO:0000256" key="1">
    <source>
        <dbReference type="SAM" id="Coils"/>
    </source>
</evidence>
<comment type="caution">
    <text evidence="3">The sequence shown here is derived from an EMBL/GenBank/DDBJ whole genome shotgun (WGS) entry which is preliminary data.</text>
</comment>
<name>A0ABU8M7B6_9PSEU</name>
<dbReference type="Proteomes" id="UP001369736">
    <property type="component" value="Unassembled WGS sequence"/>
</dbReference>
<evidence type="ECO:0000313" key="3">
    <source>
        <dbReference type="EMBL" id="MEJ2863225.1"/>
    </source>
</evidence>
<sequence length="528" mass="55466">MSVPAPEVRAVAPRDGTTPGPAPVPLPDLDALTAPPATKAATADGFGVQDIPISLPGDRGADPLPEVVLTFDTVRADLPAAVAEALDTAYVLAGIPGKRTFEAALKGTSQQPPVGWLGAVSRGLPVKTSGGRVLRGDPYALYLDEDRTPRRHRLVEALGPAVEDLATRRATAERIVATAARDAALGRLAASRAQVRREAFRHLAVADEKAAASVLDGSSRPDLRRDELEELLRDLVAIADAREKLAGALSTQQQVEDRGRRPAPGVGGPRRPGLLGIPDRAARDDLRARTHAQQKALDAAEAQVADKRRVLAELVAHLGRSRPVLFAWWEGELPGKARALAAGRASPETAEAIRTALLTTLRDTWAAAGELTRTLADEDAVWRFPALVERTIEELGVDAEVPARVARDRVTDEEAGSDLQELSDWIGHVELAASVATLLPGAQPAAGVAALAAVAGLVVDAATVVVKGLRLAEEDRAARAFLVPSERLAASPSYSSLMVDVALVGLSVLLSVDEFRTVARGAGSLVSP</sequence>
<feature type="region of interest" description="Disordered" evidence="2">
    <location>
        <begin position="247"/>
        <end position="278"/>
    </location>
</feature>
<gene>
    <name evidence="3" type="ORF">WCD58_18805</name>
</gene>
<protein>
    <submittedName>
        <fullName evidence="3">Uncharacterized protein</fullName>
    </submittedName>
</protein>
<evidence type="ECO:0000313" key="4">
    <source>
        <dbReference type="Proteomes" id="UP001369736"/>
    </source>
</evidence>
<dbReference type="EMBL" id="JBBEGM010000007">
    <property type="protein sequence ID" value="MEJ2863225.1"/>
    <property type="molecule type" value="Genomic_DNA"/>
</dbReference>
<keyword evidence="1" id="KW-0175">Coiled coil</keyword>
<reference evidence="3 4" key="1">
    <citation type="submission" date="2024-03" db="EMBL/GenBank/DDBJ databases">
        <title>Actinomycetospora sp. OC33-EN07, a novel actinomycete isolated from wild orchid (Aerides multiflora).</title>
        <authorList>
            <person name="Suriyachadkun C."/>
        </authorList>
    </citation>
    <scope>NUCLEOTIDE SEQUENCE [LARGE SCALE GENOMIC DNA]</scope>
    <source>
        <strain evidence="3 4">OC33-EN07</strain>
    </source>
</reference>
<proteinExistence type="predicted"/>